<dbReference type="OrthoDB" id="41532at2759"/>
<dbReference type="OMA" id="IIREYNA"/>
<accession>A0A3Q7IXS1</accession>
<dbReference type="EnsemblPlants" id="Solyc11g064835.1.1">
    <property type="protein sequence ID" value="Solyc11g064835.1.1"/>
    <property type="gene ID" value="Solyc11g064835.1"/>
</dbReference>
<dbReference type="Proteomes" id="UP000004994">
    <property type="component" value="Chromosome 11"/>
</dbReference>
<reference evidence="1" key="2">
    <citation type="submission" date="2019-01" db="UniProtKB">
        <authorList>
            <consortium name="EnsemblPlants"/>
        </authorList>
    </citation>
    <scope>IDENTIFICATION</scope>
    <source>
        <strain evidence="1">cv. Heinz 1706</strain>
    </source>
</reference>
<dbReference type="AlphaFoldDB" id="A0A3Q7IXS1"/>
<keyword evidence="2" id="KW-1185">Reference proteome</keyword>
<evidence type="ECO:0000313" key="1">
    <source>
        <dbReference type="EnsemblPlants" id="Solyc11g064835.1.1"/>
    </source>
</evidence>
<dbReference type="PANTHER" id="PTHR47370:SF10">
    <property type="entry name" value="N-ACETYLTRANSFERASE HLS1-RELATED"/>
    <property type="match status" value="1"/>
</dbReference>
<dbReference type="InParanoid" id="A0A3Q7IXS1"/>
<proteinExistence type="predicted"/>
<gene>
    <name evidence="1" type="primary">LOC112940359</name>
</gene>
<name>A0A3Q7IXS1_SOLLC</name>
<dbReference type="InterPro" id="IPR052810">
    <property type="entry name" value="Plant_NAT"/>
</dbReference>
<evidence type="ECO:0000313" key="2">
    <source>
        <dbReference type="Proteomes" id="UP000004994"/>
    </source>
</evidence>
<reference evidence="1" key="1">
    <citation type="journal article" date="2012" name="Nature">
        <title>The tomato genome sequence provides insights into fleshy fruit evolution.</title>
        <authorList>
            <consortium name="Tomato Genome Consortium"/>
        </authorList>
    </citation>
    <scope>NUCLEOTIDE SEQUENCE [LARGE SCALE GENOMIC DNA]</scope>
    <source>
        <strain evidence="1">cv. Heinz 1706</strain>
    </source>
</reference>
<dbReference type="STRING" id="4081.A0A3Q7IXS1"/>
<sequence length="130" mass="14185">MVENGDLVVSIVVREFDAKNDSKEVEEVERRCEVGPGGKLSLYTDLLGDPICRVRNSPAYLMLVAEIVVHNGQNEEKSIVGMIRGCIKTVTCGTKLSRSGVKNSSDSAKPLPIFTKLAYILGLRVSPAHR</sequence>
<protein>
    <submittedName>
        <fullName evidence="1">Uncharacterized protein</fullName>
    </submittedName>
</protein>
<dbReference type="PANTHER" id="PTHR47370">
    <property type="entry name" value="ACYL-COA N-ACYLTRANSFERASES (NAT) SUPERFAMILY PROTEIN"/>
    <property type="match status" value="1"/>
</dbReference>
<organism evidence="1">
    <name type="scientific">Solanum lycopersicum</name>
    <name type="common">Tomato</name>
    <name type="synonym">Lycopersicon esculentum</name>
    <dbReference type="NCBI Taxonomy" id="4081"/>
    <lineage>
        <taxon>Eukaryota</taxon>
        <taxon>Viridiplantae</taxon>
        <taxon>Streptophyta</taxon>
        <taxon>Embryophyta</taxon>
        <taxon>Tracheophyta</taxon>
        <taxon>Spermatophyta</taxon>
        <taxon>Magnoliopsida</taxon>
        <taxon>eudicotyledons</taxon>
        <taxon>Gunneridae</taxon>
        <taxon>Pentapetalae</taxon>
        <taxon>asterids</taxon>
        <taxon>lamiids</taxon>
        <taxon>Solanales</taxon>
        <taxon>Solanaceae</taxon>
        <taxon>Solanoideae</taxon>
        <taxon>Solaneae</taxon>
        <taxon>Solanum</taxon>
        <taxon>Solanum subgen. Lycopersicon</taxon>
    </lineage>
</organism>
<dbReference type="Gramene" id="Solyc11g064835.1.1">
    <property type="protein sequence ID" value="Solyc11g064835.1.1"/>
    <property type="gene ID" value="Solyc11g064835.1"/>
</dbReference>